<dbReference type="PANTHER" id="PTHR42981:SF2">
    <property type="entry name" value="PYRUVATE DEHYDROGENASE [UBIQUINONE]"/>
    <property type="match status" value="1"/>
</dbReference>
<sequence length="105" mass="11612">MLMHGLEIQTAARYGLAVIFVLIDNQAHGNPQLRAREVGDFETEFLKLPSHDWAKIAEALGVVGITVSEPEKLSETFSYALQLNKPVLIHIKAGNYPTPVKISPF</sequence>
<evidence type="ECO:0000313" key="3">
    <source>
        <dbReference type="Proteomes" id="UP000254720"/>
    </source>
</evidence>
<dbReference type="InterPro" id="IPR047211">
    <property type="entry name" value="POXB-like"/>
</dbReference>
<evidence type="ECO:0000313" key="2">
    <source>
        <dbReference type="EMBL" id="RDI39979.1"/>
    </source>
</evidence>
<dbReference type="InterPro" id="IPR029061">
    <property type="entry name" value="THDP-binding"/>
</dbReference>
<dbReference type="Pfam" id="PF02775">
    <property type="entry name" value="TPP_enzyme_C"/>
    <property type="match status" value="1"/>
</dbReference>
<reference evidence="2 3" key="1">
    <citation type="submission" date="2018-07" db="EMBL/GenBank/DDBJ databases">
        <title>Genomic Encyclopedia of Type Strains, Phase IV (KMG-IV): sequencing the most valuable type-strain genomes for metagenomic binning, comparative biology and taxonomic classification.</title>
        <authorList>
            <person name="Goeker M."/>
        </authorList>
    </citation>
    <scope>NUCLEOTIDE SEQUENCE [LARGE SCALE GENOMIC DNA]</scope>
    <source>
        <strain evidence="2 3">DSM 16500</strain>
    </source>
</reference>
<protein>
    <submittedName>
        <fullName evidence="2">Thiamine pyrophosphate-dependent enzyme</fullName>
    </submittedName>
</protein>
<dbReference type="GO" id="GO:0003824">
    <property type="term" value="F:catalytic activity"/>
    <property type="evidence" value="ECO:0007669"/>
    <property type="project" value="InterPro"/>
</dbReference>
<dbReference type="InterPro" id="IPR011766">
    <property type="entry name" value="TPP_enzyme_TPP-bd"/>
</dbReference>
<comment type="caution">
    <text evidence="2">The sequence shown here is derived from an EMBL/GenBank/DDBJ whole genome shotgun (WGS) entry which is preliminary data.</text>
</comment>
<name>A0A370GAC2_9COXI</name>
<keyword evidence="3" id="KW-1185">Reference proteome</keyword>
<dbReference type="GO" id="GO:0044281">
    <property type="term" value="P:small molecule metabolic process"/>
    <property type="evidence" value="ECO:0007669"/>
    <property type="project" value="UniProtKB-ARBA"/>
</dbReference>
<dbReference type="GO" id="GO:0030976">
    <property type="term" value="F:thiamine pyrophosphate binding"/>
    <property type="evidence" value="ECO:0007669"/>
    <property type="project" value="InterPro"/>
</dbReference>
<gene>
    <name evidence="2" type="ORF">C8D86_12540</name>
</gene>
<dbReference type="EMBL" id="QQAX01000025">
    <property type="protein sequence ID" value="RDI39979.1"/>
    <property type="molecule type" value="Genomic_DNA"/>
</dbReference>
<dbReference type="Gene3D" id="3.40.50.970">
    <property type="match status" value="1"/>
</dbReference>
<accession>A0A370GAC2</accession>
<evidence type="ECO:0000259" key="1">
    <source>
        <dbReference type="Pfam" id="PF02775"/>
    </source>
</evidence>
<dbReference type="CDD" id="cd00568">
    <property type="entry name" value="TPP_enzymes"/>
    <property type="match status" value="1"/>
</dbReference>
<dbReference type="Proteomes" id="UP000254720">
    <property type="component" value="Unassembled WGS sequence"/>
</dbReference>
<organism evidence="2 3">
    <name type="scientific">Aquicella lusitana</name>
    <dbReference type="NCBI Taxonomy" id="254246"/>
    <lineage>
        <taxon>Bacteria</taxon>
        <taxon>Pseudomonadati</taxon>
        <taxon>Pseudomonadota</taxon>
        <taxon>Gammaproteobacteria</taxon>
        <taxon>Legionellales</taxon>
        <taxon>Coxiellaceae</taxon>
        <taxon>Aquicella</taxon>
    </lineage>
</organism>
<dbReference type="PANTHER" id="PTHR42981">
    <property type="entry name" value="PYRUVATE DEHYDROGENASE [UBIQUINONE]"/>
    <property type="match status" value="1"/>
</dbReference>
<dbReference type="SUPFAM" id="SSF52518">
    <property type="entry name" value="Thiamin diphosphate-binding fold (THDP-binding)"/>
    <property type="match status" value="1"/>
</dbReference>
<proteinExistence type="predicted"/>
<dbReference type="AlphaFoldDB" id="A0A370GAC2"/>
<feature type="domain" description="Thiamine pyrophosphate enzyme TPP-binding" evidence="1">
    <location>
        <begin position="2"/>
        <end position="91"/>
    </location>
</feature>